<dbReference type="Pfam" id="PF22725">
    <property type="entry name" value="GFO_IDH_MocA_C3"/>
    <property type="match status" value="1"/>
</dbReference>
<protein>
    <submittedName>
        <fullName evidence="4">Gfo/Idh/MocA family oxidoreductase</fullName>
    </submittedName>
</protein>
<dbReference type="InterPro" id="IPR055170">
    <property type="entry name" value="GFO_IDH_MocA-like_dom"/>
</dbReference>
<keyword evidence="1" id="KW-0732">Signal</keyword>
<gene>
    <name evidence="4" type="ORF">RM552_07220</name>
</gene>
<dbReference type="SUPFAM" id="SSF51735">
    <property type="entry name" value="NAD(P)-binding Rossmann-fold domains"/>
    <property type="match status" value="1"/>
</dbReference>
<keyword evidence="5" id="KW-1185">Reference proteome</keyword>
<dbReference type="Gene3D" id="3.30.360.10">
    <property type="entry name" value="Dihydrodipicolinate Reductase, domain 2"/>
    <property type="match status" value="1"/>
</dbReference>
<dbReference type="InterPro" id="IPR000683">
    <property type="entry name" value="Gfo/Idh/MocA-like_OxRdtase_N"/>
</dbReference>
<name>A0ABU2ZPU6_9ALTE</name>
<dbReference type="PANTHER" id="PTHR43249">
    <property type="entry name" value="UDP-N-ACETYL-2-AMINO-2-DEOXY-D-GLUCURONATE OXIDASE"/>
    <property type="match status" value="1"/>
</dbReference>
<evidence type="ECO:0000259" key="3">
    <source>
        <dbReference type="Pfam" id="PF22725"/>
    </source>
</evidence>
<organism evidence="4 5">
    <name type="scientific">Glaciecola petra</name>
    <dbReference type="NCBI Taxonomy" id="3075602"/>
    <lineage>
        <taxon>Bacteria</taxon>
        <taxon>Pseudomonadati</taxon>
        <taxon>Pseudomonadota</taxon>
        <taxon>Gammaproteobacteria</taxon>
        <taxon>Alteromonadales</taxon>
        <taxon>Alteromonadaceae</taxon>
        <taxon>Glaciecola</taxon>
    </lineage>
</organism>
<dbReference type="PANTHER" id="PTHR43249:SF1">
    <property type="entry name" value="D-GLUCOSIDE 3-DEHYDROGENASE"/>
    <property type="match status" value="1"/>
</dbReference>
<evidence type="ECO:0000313" key="5">
    <source>
        <dbReference type="Proteomes" id="UP001253545"/>
    </source>
</evidence>
<evidence type="ECO:0000259" key="2">
    <source>
        <dbReference type="Pfam" id="PF01408"/>
    </source>
</evidence>
<evidence type="ECO:0000313" key="4">
    <source>
        <dbReference type="EMBL" id="MDT0594625.1"/>
    </source>
</evidence>
<sequence length="391" mass="43474">MIKNEAKKTINIGVVGLGNIAQQHISNILERKVAGACVSAVCSRDQNALSLHYKQTHNINHYTHYQDLVNAKEVDAVIIATPTMSHFEIAKYALEQNVHVMLEKPIGLSSYEGEVLLSCQSSKTVFALMLNQRTDPVFAKMKDIVDSGLLGNIQRTHWTMTNWFRPEIYYQVSDWRATWKGEGGGLLVNQAIHNLDVFQWICGLPNKIKAFCEFGKYHNIEVEDEVTAFLRYPNGATGLFIGSTGEAPGINRFDIIGDKASLMFNSGRLSLCTNSVSTAEFSQQTDDMFGMPDTDKENIEIEEAVNQHAVIMSNFVAAIDKNEELIAPAADGLASLDIANAMLLSTWQNTEVSLPLDRSEYQQNLDLKIASSSLRTKSLRKANVDMSASYR</sequence>
<dbReference type="RefSeq" id="WP_311368090.1">
    <property type="nucleotide sequence ID" value="NZ_JAVRHX010000001.1"/>
</dbReference>
<proteinExistence type="predicted"/>
<dbReference type="Gene3D" id="3.40.50.720">
    <property type="entry name" value="NAD(P)-binding Rossmann-like Domain"/>
    <property type="match status" value="1"/>
</dbReference>
<dbReference type="InterPro" id="IPR036291">
    <property type="entry name" value="NAD(P)-bd_dom_sf"/>
</dbReference>
<dbReference type="Proteomes" id="UP001253545">
    <property type="component" value="Unassembled WGS sequence"/>
</dbReference>
<dbReference type="InterPro" id="IPR052515">
    <property type="entry name" value="Gfo/Idh/MocA_Oxidoreductase"/>
</dbReference>
<dbReference type="EMBL" id="JAVRHX010000001">
    <property type="protein sequence ID" value="MDT0594625.1"/>
    <property type="molecule type" value="Genomic_DNA"/>
</dbReference>
<accession>A0ABU2ZPU6</accession>
<comment type="caution">
    <text evidence="4">The sequence shown here is derived from an EMBL/GenBank/DDBJ whole genome shotgun (WGS) entry which is preliminary data.</text>
</comment>
<dbReference type="Pfam" id="PF01408">
    <property type="entry name" value="GFO_IDH_MocA"/>
    <property type="match status" value="1"/>
</dbReference>
<feature type="domain" description="GFO/IDH/MocA-like oxidoreductase" evidence="3">
    <location>
        <begin position="138"/>
        <end position="262"/>
    </location>
</feature>
<evidence type="ECO:0000256" key="1">
    <source>
        <dbReference type="ARBA" id="ARBA00022729"/>
    </source>
</evidence>
<reference evidence="4 5" key="1">
    <citation type="submission" date="2023-09" db="EMBL/GenBank/DDBJ databases">
        <authorList>
            <person name="Rey-Velasco X."/>
        </authorList>
    </citation>
    <scope>NUCLEOTIDE SEQUENCE [LARGE SCALE GENOMIC DNA]</scope>
    <source>
        <strain evidence="4 5">P117</strain>
    </source>
</reference>
<feature type="domain" description="Gfo/Idh/MocA-like oxidoreductase N-terminal" evidence="2">
    <location>
        <begin position="10"/>
        <end position="123"/>
    </location>
</feature>
<dbReference type="SUPFAM" id="SSF55347">
    <property type="entry name" value="Glyceraldehyde-3-phosphate dehydrogenase-like, C-terminal domain"/>
    <property type="match status" value="1"/>
</dbReference>